<dbReference type="EMBL" id="LODL01000007">
    <property type="protein sequence ID" value="KXB32187.1"/>
    <property type="molecule type" value="Genomic_DNA"/>
</dbReference>
<comment type="caution">
    <text evidence="1">The sequence shown here is derived from an EMBL/GenBank/DDBJ whole genome shotgun (WGS) entry which is preliminary data.</text>
</comment>
<dbReference type="STRING" id="281362.AT959_03780"/>
<gene>
    <name evidence="1" type="ORF">AT959_03780</name>
</gene>
<dbReference type="RefSeq" id="WP_066880742.1">
    <property type="nucleotide sequence ID" value="NZ_LODL01000007.1"/>
</dbReference>
<accession>A0A133XML4</accession>
<dbReference type="Proteomes" id="UP000070186">
    <property type="component" value="Unassembled WGS sequence"/>
</dbReference>
<dbReference type="Pfam" id="PF03692">
    <property type="entry name" value="CxxCxxCC"/>
    <property type="match status" value="1"/>
</dbReference>
<evidence type="ECO:0000313" key="2">
    <source>
        <dbReference type="Proteomes" id="UP000070186"/>
    </source>
</evidence>
<evidence type="ECO:0000313" key="1">
    <source>
        <dbReference type="EMBL" id="KXB32187.1"/>
    </source>
</evidence>
<dbReference type="InterPro" id="IPR005358">
    <property type="entry name" value="Puta_zinc/iron-chelating_dom"/>
</dbReference>
<dbReference type="AlphaFoldDB" id="A0A133XML4"/>
<evidence type="ECO:0008006" key="3">
    <source>
        <dbReference type="Google" id="ProtNLM"/>
    </source>
</evidence>
<protein>
    <recommendedName>
        <fullName evidence="3">Ferredoxin</fullName>
    </recommendedName>
</protein>
<reference evidence="1 2" key="1">
    <citation type="submission" date="2015-12" db="EMBL/GenBank/DDBJ databases">
        <title>Nitrous oxide reduction kinetics distinguish bacteria harboring typical versus atypical NosZ.</title>
        <authorList>
            <person name="Yoon S."/>
            <person name="Nissen S."/>
            <person name="Park D."/>
            <person name="Sanford R.A."/>
            <person name="Loeffler F.E."/>
        </authorList>
    </citation>
    <scope>NUCLEOTIDE SEQUENCE [LARGE SCALE GENOMIC DNA]</scope>
    <source>
        <strain evidence="1 2">ATCC BAA-841</strain>
    </source>
</reference>
<keyword evidence="2" id="KW-1185">Reference proteome</keyword>
<proteinExistence type="predicted"/>
<name>A0A133XML4_9RHOO</name>
<organism evidence="1 2">
    <name type="scientific">Dechloromonas denitrificans</name>
    <dbReference type="NCBI Taxonomy" id="281362"/>
    <lineage>
        <taxon>Bacteria</taxon>
        <taxon>Pseudomonadati</taxon>
        <taxon>Pseudomonadota</taxon>
        <taxon>Betaproteobacteria</taxon>
        <taxon>Rhodocyclales</taxon>
        <taxon>Azonexaceae</taxon>
        <taxon>Dechloromonas</taxon>
    </lineage>
</organism>
<sequence>MSKAQTSIKTEDGRVFYDMAVADNPCFACGACCYHYRVSFYHGELDSQPGGFVPADLTSPVTPFLACMRGTENGHSRCIALQDNGQCSIYARRPSTCREFPAYTTDGDANPECNRLRKIYGLPLRK</sequence>